<reference evidence="2 3" key="1">
    <citation type="journal article" date="2019" name="Genome Biol. Evol.">
        <title>Insights into the evolution of the New World diploid cottons (Gossypium, subgenus Houzingenia) based on genome sequencing.</title>
        <authorList>
            <person name="Grover C.E."/>
            <person name="Arick M.A. 2nd"/>
            <person name="Thrash A."/>
            <person name="Conover J.L."/>
            <person name="Sanders W.S."/>
            <person name="Peterson D.G."/>
            <person name="Frelichowski J.E."/>
            <person name="Scheffler J.A."/>
            <person name="Scheffler B.E."/>
            <person name="Wendel J.F."/>
        </authorList>
    </citation>
    <scope>NUCLEOTIDE SEQUENCE [LARGE SCALE GENOMIC DNA]</scope>
    <source>
        <strain evidence="2">157</strain>
        <tissue evidence="2">Leaf</tissue>
    </source>
</reference>
<dbReference type="SUPFAM" id="SSF53098">
    <property type="entry name" value="Ribonuclease H-like"/>
    <property type="match status" value="1"/>
</dbReference>
<feature type="domain" description="RNase H type-1" evidence="1">
    <location>
        <begin position="67"/>
        <end position="125"/>
    </location>
</feature>
<dbReference type="Proteomes" id="UP000593572">
    <property type="component" value="Unassembled WGS sequence"/>
</dbReference>
<dbReference type="EMBL" id="JABEZX010000001">
    <property type="protein sequence ID" value="MBA0548636.1"/>
    <property type="molecule type" value="Genomic_DNA"/>
</dbReference>
<dbReference type="AlphaFoldDB" id="A0A7J8L878"/>
<dbReference type="Gene3D" id="3.30.420.10">
    <property type="entry name" value="Ribonuclease H-like superfamily/Ribonuclease H"/>
    <property type="match status" value="1"/>
</dbReference>
<evidence type="ECO:0000313" key="2">
    <source>
        <dbReference type="EMBL" id="MBA0548636.1"/>
    </source>
</evidence>
<dbReference type="InterPro" id="IPR002156">
    <property type="entry name" value="RNaseH_domain"/>
</dbReference>
<dbReference type="Pfam" id="PF13456">
    <property type="entry name" value="RVT_3"/>
    <property type="match status" value="1"/>
</dbReference>
<protein>
    <recommendedName>
        <fullName evidence="1">RNase H type-1 domain-containing protein</fullName>
    </recommendedName>
</protein>
<dbReference type="CDD" id="cd06222">
    <property type="entry name" value="RNase_H_like"/>
    <property type="match status" value="1"/>
</dbReference>
<organism evidence="2 3">
    <name type="scientific">Gossypium lobatum</name>
    <dbReference type="NCBI Taxonomy" id="34289"/>
    <lineage>
        <taxon>Eukaryota</taxon>
        <taxon>Viridiplantae</taxon>
        <taxon>Streptophyta</taxon>
        <taxon>Embryophyta</taxon>
        <taxon>Tracheophyta</taxon>
        <taxon>Spermatophyta</taxon>
        <taxon>Magnoliopsida</taxon>
        <taxon>eudicotyledons</taxon>
        <taxon>Gunneridae</taxon>
        <taxon>Pentapetalae</taxon>
        <taxon>rosids</taxon>
        <taxon>malvids</taxon>
        <taxon>Malvales</taxon>
        <taxon>Malvaceae</taxon>
        <taxon>Malvoideae</taxon>
        <taxon>Gossypium</taxon>
    </lineage>
</organism>
<dbReference type="GO" id="GO:0003676">
    <property type="term" value="F:nucleic acid binding"/>
    <property type="evidence" value="ECO:0007669"/>
    <property type="project" value="InterPro"/>
</dbReference>
<keyword evidence="3" id="KW-1185">Reference proteome</keyword>
<gene>
    <name evidence="2" type="ORF">Golob_019724</name>
</gene>
<evidence type="ECO:0000313" key="3">
    <source>
        <dbReference type="Proteomes" id="UP000593572"/>
    </source>
</evidence>
<evidence type="ECO:0000259" key="1">
    <source>
        <dbReference type="Pfam" id="PF13456"/>
    </source>
</evidence>
<dbReference type="InterPro" id="IPR044730">
    <property type="entry name" value="RNase_H-like_dom_plant"/>
</dbReference>
<sequence>MEPSEARRGHWLSVTTTIIPVVVEERLMVAEARISGGTRMDSWGPQPNTLVLMKYWSLPEQGWIKVNTDGAMPFNDDNASIGRVFRDLDGKWLYGYSMRMDKETIFCIEARAILEGLHIAWQKVYR</sequence>
<dbReference type="InterPro" id="IPR053151">
    <property type="entry name" value="RNase_H-like"/>
</dbReference>
<dbReference type="GO" id="GO:0004523">
    <property type="term" value="F:RNA-DNA hybrid ribonuclease activity"/>
    <property type="evidence" value="ECO:0007669"/>
    <property type="project" value="InterPro"/>
</dbReference>
<dbReference type="PANTHER" id="PTHR47723:SF24">
    <property type="entry name" value="RNASE H TYPE-1 DOMAIN-CONTAINING PROTEIN"/>
    <property type="match status" value="1"/>
</dbReference>
<comment type="caution">
    <text evidence="2">The sequence shown here is derived from an EMBL/GenBank/DDBJ whole genome shotgun (WGS) entry which is preliminary data.</text>
</comment>
<dbReference type="InterPro" id="IPR036397">
    <property type="entry name" value="RNaseH_sf"/>
</dbReference>
<dbReference type="PANTHER" id="PTHR47723">
    <property type="entry name" value="OS05G0353850 PROTEIN"/>
    <property type="match status" value="1"/>
</dbReference>
<proteinExistence type="predicted"/>
<accession>A0A7J8L878</accession>
<name>A0A7J8L878_9ROSI</name>
<dbReference type="InterPro" id="IPR012337">
    <property type="entry name" value="RNaseH-like_sf"/>
</dbReference>